<organism evidence="1 2">
    <name type="scientific">Helianthus annuus</name>
    <name type="common">Common sunflower</name>
    <dbReference type="NCBI Taxonomy" id="4232"/>
    <lineage>
        <taxon>Eukaryota</taxon>
        <taxon>Viridiplantae</taxon>
        <taxon>Streptophyta</taxon>
        <taxon>Embryophyta</taxon>
        <taxon>Tracheophyta</taxon>
        <taxon>Spermatophyta</taxon>
        <taxon>Magnoliopsida</taxon>
        <taxon>eudicotyledons</taxon>
        <taxon>Gunneridae</taxon>
        <taxon>Pentapetalae</taxon>
        <taxon>asterids</taxon>
        <taxon>campanulids</taxon>
        <taxon>Asterales</taxon>
        <taxon>Asteraceae</taxon>
        <taxon>Asteroideae</taxon>
        <taxon>Heliantheae alliance</taxon>
        <taxon>Heliantheae</taxon>
        <taxon>Helianthus</taxon>
    </lineage>
</organism>
<dbReference type="EMBL" id="MNCJ02000324">
    <property type="protein sequence ID" value="KAF5792570.1"/>
    <property type="molecule type" value="Genomic_DNA"/>
</dbReference>
<gene>
    <name evidence="1" type="ORF">HanXRQr2_Chr09g0407451</name>
</gene>
<evidence type="ECO:0000313" key="2">
    <source>
        <dbReference type="Proteomes" id="UP000215914"/>
    </source>
</evidence>
<dbReference type="Gramene" id="mRNA:HanXRQr2_Chr09g0407451">
    <property type="protein sequence ID" value="CDS:HanXRQr2_Chr09g0407451.1"/>
    <property type="gene ID" value="HanXRQr2_Chr09g0407451"/>
</dbReference>
<proteinExistence type="predicted"/>
<reference evidence="1" key="1">
    <citation type="journal article" date="2017" name="Nature">
        <title>The sunflower genome provides insights into oil metabolism, flowering and Asterid evolution.</title>
        <authorList>
            <person name="Badouin H."/>
            <person name="Gouzy J."/>
            <person name="Grassa C.J."/>
            <person name="Murat F."/>
            <person name="Staton S.E."/>
            <person name="Cottret L."/>
            <person name="Lelandais-Briere C."/>
            <person name="Owens G.L."/>
            <person name="Carrere S."/>
            <person name="Mayjonade B."/>
            <person name="Legrand L."/>
            <person name="Gill N."/>
            <person name="Kane N.C."/>
            <person name="Bowers J.E."/>
            <person name="Hubner S."/>
            <person name="Bellec A."/>
            <person name="Berard A."/>
            <person name="Berges H."/>
            <person name="Blanchet N."/>
            <person name="Boniface M.C."/>
            <person name="Brunel D."/>
            <person name="Catrice O."/>
            <person name="Chaidir N."/>
            <person name="Claudel C."/>
            <person name="Donnadieu C."/>
            <person name="Faraut T."/>
            <person name="Fievet G."/>
            <person name="Helmstetter N."/>
            <person name="King M."/>
            <person name="Knapp S.J."/>
            <person name="Lai Z."/>
            <person name="Le Paslier M.C."/>
            <person name="Lippi Y."/>
            <person name="Lorenzon L."/>
            <person name="Mandel J.R."/>
            <person name="Marage G."/>
            <person name="Marchand G."/>
            <person name="Marquand E."/>
            <person name="Bret-Mestries E."/>
            <person name="Morien E."/>
            <person name="Nambeesan S."/>
            <person name="Nguyen T."/>
            <person name="Pegot-Espagnet P."/>
            <person name="Pouilly N."/>
            <person name="Raftis F."/>
            <person name="Sallet E."/>
            <person name="Schiex T."/>
            <person name="Thomas J."/>
            <person name="Vandecasteele C."/>
            <person name="Vares D."/>
            <person name="Vear F."/>
            <person name="Vautrin S."/>
            <person name="Crespi M."/>
            <person name="Mangin B."/>
            <person name="Burke J.M."/>
            <person name="Salse J."/>
            <person name="Munos S."/>
            <person name="Vincourt P."/>
            <person name="Rieseberg L.H."/>
            <person name="Langlade N.B."/>
        </authorList>
    </citation>
    <scope>NUCLEOTIDE SEQUENCE</scope>
    <source>
        <tissue evidence="1">Leaves</tissue>
    </source>
</reference>
<comment type="caution">
    <text evidence="1">The sequence shown here is derived from an EMBL/GenBank/DDBJ whole genome shotgun (WGS) entry which is preliminary data.</text>
</comment>
<dbReference type="AlphaFoldDB" id="A0A9K3I9J6"/>
<dbReference type="Proteomes" id="UP000215914">
    <property type="component" value="Unassembled WGS sequence"/>
</dbReference>
<evidence type="ECO:0000313" key="1">
    <source>
        <dbReference type="EMBL" id="KAF5792570.1"/>
    </source>
</evidence>
<name>A0A9K3I9J6_HELAN</name>
<keyword evidence="2" id="KW-1185">Reference proteome</keyword>
<protein>
    <submittedName>
        <fullName evidence="1">Uncharacterized protein</fullName>
    </submittedName>
</protein>
<accession>A0A9K3I9J6</accession>
<sequence>MFVLVCVYEGCFHLKLFHLHSPIATKERKSLRSHLVLLAIFIYKSQIRFPGERKEIEGKGDGGGE</sequence>
<reference evidence="1" key="2">
    <citation type="submission" date="2020-06" db="EMBL/GenBank/DDBJ databases">
        <title>Helianthus annuus Genome sequencing and assembly Release 2.</title>
        <authorList>
            <person name="Gouzy J."/>
            <person name="Langlade N."/>
            <person name="Munos S."/>
        </authorList>
    </citation>
    <scope>NUCLEOTIDE SEQUENCE</scope>
    <source>
        <tissue evidence="1">Leaves</tissue>
    </source>
</reference>